<keyword evidence="2" id="KW-1185">Reference proteome</keyword>
<accession>A0A1H3FDP7</accession>
<name>A0A1H3FDP7_9BACI</name>
<comment type="caution">
    <text evidence="1">The sequence shown here is derived from an EMBL/GenBank/DDBJ whole genome shotgun (WGS) entry which is preliminary data.</text>
</comment>
<dbReference type="Proteomes" id="UP000198647">
    <property type="component" value="Unassembled WGS sequence"/>
</dbReference>
<evidence type="ECO:0000313" key="2">
    <source>
        <dbReference type="Proteomes" id="UP000198647"/>
    </source>
</evidence>
<sequence length="158" mass="18607">MSDLSLNVFREMEYNKDKSKNICRRRSYGVTSEVRCRGCGYSGNFRFGLGMFHSSLARCLGEFPYWERKELEELLEDKEVNDYQFSFQLTQCQECLCLSSRPTIKFLFEDGSHSHNYPRCTKCRSENVRILSLDWLEMARCPFCREKSLEKGIGGTWE</sequence>
<reference evidence="1 2" key="1">
    <citation type="submission" date="2016-10" db="EMBL/GenBank/DDBJ databases">
        <authorList>
            <person name="Varghese N."/>
            <person name="Submissions S."/>
        </authorList>
    </citation>
    <scope>NUCLEOTIDE SEQUENCE [LARGE SCALE GENOMIC DNA]</scope>
    <source>
        <strain evidence="1 2">DSM 20748</strain>
    </source>
</reference>
<organism evidence="1 2">
    <name type="scientific">Salimicrobium album</name>
    <dbReference type="NCBI Taxonomy" id="50717"/>
    <lineage>
        <taxon>Bacteria</taxon>
        <taxon>Bacillati</taxon>
        <taxon>Bacillota</taxon>
        <taxon>Bacilli</taxon>
        <taxon>Bacillales</taxon>
        <taxon>Bacillaceae</taxon>
        <taxon>Salimicrobium</taxon>
    </lineage>
</organism>
<evidence type="ECO:0008006" key="3">
    <source>
        <dbReference type="Google" id="ProtNLM"/>
    </source>
</evidence>
<gene>
    <name evidence="1" type="ORF">SAMN04488081_1602</name>
</gene>
<dbReference type="EMBL" id="FNOS01000003">
    <property type="protein sequence ID" value="SDX88249.1"/>
    <property type="molecule type" value="Genomic_DNA"/>
</dbReference>
<protein>
    <recommendedName>
        <fullName evidence="3">Zinc-binding domain-containing protein</fullName>
    </recommendedName>
</protein>
<proteinExistence type="predicted"/>
<evidence type="ECO:0000313" key="1">
    <source>
        <dbReference type="EMBL" id="SDX88249.1"/>
    </source>
</evidence>